<dbReference type="EnsemblMetazoa" id="XM_050658628.1">
    <property type="protein sequence ID" value="XP_050514585.1"/>
    <property type="gene ID" value="LOC126889910"/>
</dbReference>
<dbReference type="PANTHER" id="PTHR13528:SF2">
    <property type="entry name" value="LARGE RIBOSOMAL SUBUNIT PROTEIN BL28M"/>
    <property type="match status" value="1"/>
</dbReference>
<dbReference type="GO" id="GO:0005762">
    <property type="term" value="C:mitochondrial large ribosomal subunit"/>
    <property type="evidence" value="ECO:0007669"/>
    <property type="project" value="TreeGrafter"/>
</dbReference>
<dbReference type="OrthoDB" id="361870at2759"/>
<evidence type="ECO:0000256" key="1">
    <source>
        <dbReference type="SAM" id="MobiDB-lite"/>
    </source>
</evidence>
<organism evidence="4">
    <name type="scientific">Diabrotica virgifera virgifera</name>
    <name type="common">western corn rootworm</name>
    <dbReference type="NCBI Taxonomy" id="50390"/>
    <lineage>
        <taxon>Eukaryota</taxon>
        <taxon>Metazoa</taxon>
        <taxon>Ecdysozoa</taxon>
        <taxon>Arthropoda</taxon>
        <taxon>Hexapoda</taxon>
        <taxon>Insecta</taxon>
        <taxon>Pterygota</taxon>
        <taxon>Neoptera</taxon>
        <taxon>Endopterygota</taxon>
        <taxon>Coleoptera</taxon>
        <taxon>Polyphaga</taxon>
        <taxon>Cucujiformia</taxon>
        <taxon>Chrysomeloidea</taxon>
        <taxon>Chrysomelidae</taxon>
        <taxon>Galerucinae</taxon>
        <taxon>Diabroticina</taxon>
        <taxon>Diabroticites</taxon>
        <taxon>Diabrotica</taxon>
    </lineage>
</organism>
<dbReference type="GO" id="GO:0003735">
    <property type="term" value="F:structural constituent of ribosome"/>
    <property type="evidence" value="ECO:0007669"/>
    <property type="project" value="InterPro"/>
</dbReference>
<dbReference type="Proteomes" id="UP001652700">
    <property type="component" value="Unplaced"/>
</dbReference>
<dbReference type="PANTHER" id="PTHR13528">
    <property type="entry name" value="39S RIBOSOMAL PROTEIN L28, MITOCHONDRIAL"/>
    <property type="match status" value="1"/>
</dbReference>
<name>A0A6P7GTF7_DIAVI</name>
<keyword evidence="4" id="KW-0689">Ribosomal protein</keyword>
<dbReference type="RefSeq" id="XP_028153086.1">
    <property type="nucleotide sequence ID" value="XM_028297285.1"/>
</dbReference>
<keyword evidence="3" id="KW-1185">Reference proteome</keyword>
<dbReference type="FunCoup" id="A0A6P7GTF7">
    <property type="interactions" value="548"/>
</dbReference>
<reference evidence="2" key="2">
    <citation type="submission" date="2025-05" db="UniProtKB">
        <authorList>
            <consortium name="EnsemblMetazoa"/>
        </authorList>
    </citation>
    <scope>IDENTIFICATION</scope>
</reference>
<dbReference type="AlphaFoldDB" id="A0A6P7GTF7"/>
<evidence type="ECO:0000313" key="4">
    <source>
        <dbReference type="RefSeq" id="XP_028153086.1"/>
    </source>
</evidence>
<evidence type="ECO:0000313" key="3">
    <source>
        <dbReference type="Proteomes" id="UP001652700"/>
    </source>
</evidence>
<accession>A0A6P7GTF7</accession>
<keyword evidence="4" id="KW-0687">Ribonucleoprotein</keyword>
<gene>
    <name evidence="4" type="primary">LOC114346548</name>
</gene>
<sequence length="295" mass="34213">MKANIRSQKRRRTKKFKAVKTLGLFQKPTLLDKGVAALLPEAYKKFYKEWRFAQPTAVHYVPESGNWKRNDVTGEVFPVQNIPIPVHFPKESSSHIWGGEGVVQGFEKRNKFKRRVPHFWVPHLKRSVVYSEVLNKHISVIITDRAISLINAHYGFDHYLLKSPACDLQSLLALSIKRKILQELENGCPTYANRPEKQKEILEQYEKYLSAYTSEEIEWYGYSLTEACKRLQRQMEAEEKAKVVPLKHVFRAELIEKLKAASLSESNDQLKQLEESGSATSWLQKMNPFGKKHET</sequence>
<reference evidence="4" key="1">
    <citation type="submission" date="2025-04" db="UniProtKB">
        <authorList>
            <consortium name="RefSeq"/>
        </authorList>
    </citation>
    <scope>IDENTIFICATION</scope>
    <source>
        <tissue evidence="4">Whole insect</tissue>
    </source>
</reference>
<proteinExistence type="predicted"/>
<evidence type="ECO:0000313" key="2">
    <source>
        <dbReference type="EnsemblMetazoa" id="XP_050514585.1"/>
    </source>
</evidence>
<dbReference type="InParanoid" id="A0A6P7GTF7"/>
<dbReference type="InterPro" id="IPR026569">
    <property type="entry name" value="Ribosomal_bL28"/>
</dbReference>
<protein>
    <submittedName>
        <fullName evidence="4">39S ribosomal protein L28, mitochondrial isoform X1</fullName>
    </submittedName>
</protein>
<feature type="compositionally biased region" description="Polar residues" evidence="1">
    <location>
        <begin position="274"/>
        <end position="284"/>
    </location>
</feature>
<feature type="region of interest" description="Disordered" evidence="1">
    <location>
        <begin position="274"/>
        <end position="295"/>
    </location>
</feature>